<sequence>MANTESSRAKARSQSAPKLRQDSFESQPSRRRPSVEGRNHVPRTVRMQRSFSHVGATAQNHQYTR</sequence>
<dbReference type="Pfam" id="PF13178">
    <property type="entry name" value="DUF4005"/>
    <property type="match status" value="1"/>
</dbReference>
<name>A0A9D3UKB7_9ROSI</name>
<evidence type="ECO:0000259" key="2">
    <source>
        <dbReference type="Pfam" id="PF13178"/>
    </source>
</evidence>
<feature type="region of interest" description="Disordered" evidence="1">
    <location>
        <begin position="1"/>
        <end position="65"/>
    </location>
</feature>
<accession>A0A9D3UKB7</accession>
<reference evidence="3 4" key="1">
    <citation type="journal article" date="2021" name="Plant Biotechnol. J.">
        <title>Multi-omics assisted identification of the key and species-specific regulatory components of drought-tolerant mechanisms in Gossypium stocksii.</title>
        <authorList>
            <person name="Yu D."/>
            <person name="Ke L."/>
            <person name="Zhang D."/>
            <person name="Wu Y."/>
            <person name="Sun Y."/>
            <person name="Mei J."/>
            <person name="Sun J."/>
            <person name="Sun Y."/>
        </authorList>
    </citation>
    <scope>NUCLEOTIDE SEQUENCE [LARGE SCALE GENOMIC DNA]</scope>
    <source>
        <strain evidence="4">cv. E1</strain>
        <tissue evidence="3">Leaf</tissue>
    </source>
</reference>
<evidence type="ECO:0000313" key="3">
    <source>
        <dbReference type="EMBL" id="KAH1046768.1"/>
    </source>
</evidence>
<protein>
    <recommendedName>
        <fullName evidence="2">DUF4005 domain-containing protein</fullName>
    </recommendedName>
</protein>
<evidence type="ECO:0000313" key="4">
    <source>
        <dbReference type="Proteomes" id="UP000828251"/>
    </source>
</evidence>
<feature type="compositionally biased region" description="Polar residues" evidence="1">
    <location>
        <begin position="1"/>
        <end position="16"/>
    </location>
</feature>
<proteinExistence type="predicted"/>
<dbReference type="InterPro" id="IPR025064">
    <property type="entry name" value="DUF4005"/>
</dbReference>
<organism evidence="3 4">
    <name type="scientific">Gossypium stocksii</name>
    <dbReference type="NCBI Taxonomy" id="47602"/>
    <lineage>
        <taxon>Eukaryota</taxon>
        <taxon>Viridiplantae</taxon>
        <taxon>Streptophyta</taxon>
        <taxon>Embryophyta</taxon>
        <taxon>Tracheophyta</taxon>
        <taxon>Spermatophyta</taxon>
        <taxon>Magnoliopsida</taxon>
        <taxon>eudicotyledons</taxon>
        <taxon>Gunneridae</taxon>
        <taxon>Pentapetalae</taxon>
        <taxon>rosids</taxon>
        <taxon>malvids</taxon>
        <taxon>Malvales</taxon>
        <taxon>Malvaceae</taxon>
        <taxon>Malvoideae</taxon>
        <taxon>Gossypium</taxon>
    </lineage>
</organism>
<dbReference type="Proteomes" id="UP000828251">
    <property type="component" value="Unassembled WGS sequence"/>
</dbReference>
<evidence type="ECO:0000256" key="1">
    <source>
        <dbReference type="SAM" id="MobiDB-lite"/>
    </source>
</evidence>
<comment type="caution">
    <text evidence="3">The sequence shown here is derived from an EMBL/GenBank/DDBJ whole genome shotgun (WGS) entry which is preliminary data.</text>
</comment>
<feature type="domain" description="DUF4005" evidence="2">
    <location>
        <begin position="1"/>
        <end position="48"/>
    </location>
</feature>
<feature type="compositionally biased region" description="Polar residues" evidence="1">
    <location>
        <begin position="47"/>
        <end position="65"/>
    </location>
</feature>
<feature type="non-terminal residue" evidence="3">
    <location>
        <position position="65"/>
    </location>
</feature>
<gene>
    <name evidence="3" type="ORF">J1N35_037552</name>
</gene>
<dbReference type="EMBL" id="JAIQCV010000011">
    <property type="protein sequence ID" value="KAH1046768.1"/>
    <property type="molecule type" value="Genomic_DNA"/>
</dbReference>
<dbReference type="AlphaFoldDB" id="A0A9D3UKB7"/>
<keyword evidence="4" id="KW-1185">Reference proteome</keyword>
<dbReference type="OrthoDB" id="1002053at2759"/>